<protein>
    <submittedName>
        <fullName evidence="1">Uncharacterized protein</fullName>
    </submittedName>
</protein>
<comment type="caution">
    <text evidence="1">The sequence shown here is derived from an EMBL/GenBank/DDBJ whole genome shotgun (WGS) entry which is preliminary data.</text>
</comment>
<accession>A0A7W7FUC3</accession>
<sequence length="80" mass="8954">MTGGYLVVYEDQPRKTLDGLPAATRARITGRIESWARNAELLDCEDYSSHRIDEPPVFSARVRVRHTSRAVITVTLLALA</sequence>
<evidence type="ECO:0000313" key="1">
    <source>
        <dbReference type="EMBL" id="MBB4675639.1"/>
    </source>
</evidence>
<reference evidence="1 2" key="1">
    <citation type="submission" date="2020-08" db="EMBL/GenBank/DDBJ databases">
        <title>Sequencing the genomes of 1000 actinobacteria strains.</title>
        <authorList>
            <person name="Klenk H.-P."/>
        </authorList>
    </citation>
    <scope>NUCLEOTIDE SEQUENCE [LARGE SCALE GENOMIC DNA]</scope>
    <source>
        <strain evidence="1 2">DSM 44230</strain>
    </source>
</reference>
<keyword evidence="2" id="KW-1185">Reference proteome</keyword>
<dbReference type="EMBL" id="JACHMH010000001">
    <property type="protein sequence ID" value="MBB4675639.1"/>
    <property type="molecule type" value="Genomic_DNA"/>
</dbReference>
<dbReference type="RefSeq" id="WP_185001588.1">
    <property type="nucleotide sequence ID" value="NZ_BAAAUI010000031.1"/>
</dbReference>
<proteinExistence type="predicted"/>
<name>A0A7W7FUC3_9PSEU</name>
<evidence type="ECO:0000313" key="2">
    <source>
        <dbReference type="Proteomes" id="UP000533598"/>
    </source>
</evidence>
<gene>
    <name evidence="1" type="ORF">HNR67_001757</name>
</gene>
<dbReference type="Proteomes" id="UP000533598">
    <property type="component" value="Unassembled WGS sequence"/>
</dbReference>
<dbReference type="AlphaFoldDB" id="A0A7W7FUC3"/>
<organism evidence="1 2">
    <name type="scientific">Crossiella cryophila</name>
    <dbReference type="NCBI Taxonomy" id="43355"/>
    <lineage>
        <taxon>Bacteria</taxon>
        <taxon>Bacillati</taxon>
        <taxon>Actinomycetota</taxon>
        <taxon>Actinomycetes</taxon>
        <taxon>Pseudonocardiales</taxon>
        <taxon>Pseudonocardiaceae</taxon>
        <taxon>Crossiella</taxon>
    </lineage>
</organism>